<organism evidence="4">
    <name type="scientific">marine sediment metagenome</name>
    <dbReference type="NCBI Taxonomy" id="412755"/>
    <lineage>
        <taxon>unclassified sequences</taxon>
        <taxon>metagenomes</taxon>
        <taxon>ecological metagenomes</taxon>
    </lineage>
</organism>
<dbReference type="Gene3D" id="3.40.50.300">
    <property type="entry name" value="P-loop containing nucleotide triphosphate hydrolases"/>
    <property type="match status" value="1"/>
</dbReference>
<gene>
    <name evidence="4" type="ORF">LCGC14_0903970</name>
</gene>
<evidence type="ECO:0000256" key="1">
    <source>
        <dbReference type="ARBA" id="ARBA00022612"/>
    </source>
</evidence>
<evidence type="ECO:0000313" key="4">
    <source>
        <dbReference type="EMBL" id="KKN23530.1"/>
    </source>
</evidence>
<evidence type="ECO:0008006" key="5">
    <source>
        <dbReference type="Google" id="ProtNLM"/>
    </source>
</evidence>
<dbReference type="InterPro" id="IPR027417">
    <property type="entry name" value="P-loop_NTPase"/>
</dbReference>
<dbReference type="EMBL" id="LAZR01002961">
    <property type="protein sequence ID" value="KKN23530.1"/>
    <property type="molecule type" value="Genomic_DNA"/>
</dbReference>
<comment type="caution">
    <text evidence="4">The sequence shown here is derived from an EMBL/GenBank/DDBJ whole genome shotgun (WGS) entry which is preliminary data.</text>
</comment>
<proteinExistence type="predicted"/>
<reference evidence="4" key="1">
    <citation type="journal article" date="2015" name="Nature">
        <title>Complex archaea that bridge the gap between prokaryotes and eukaryotes.</title>
        <authorList>
            <person name="Spang A."/>
            <person name="Saw J.H."/>
            <person name="Jorgensen S.L."/>
            <person name="Zaremba-Niedzwiedzka K."/>
            <person name="Martijn J."/>
            <person name="Lind A.E."/>
            <person name="van Eijk R."/>
            <person name="Schleper C."/>
            <person name="Guy L."/>
            <person name="Ettema T.J."/>
        </authorList>
    </citation>
    <scope>NUCLEOTIDE SEQUENCE</scope>
</reference>
<dbReference type="InterPro" id="IPR035412">
    <property type="entry name" value="Terminase_L_N"/>
</dbReference>
<name>A0A0F9NVJ0_9ZZZZ</name>
<accession>A0A0F9NVJ0</accession>
<keyword evidence="1" id="KW-1188">Viral release from host cell</keyword>
<dbReference type="Pfam" id="PF17289">
    <property type="entry name" value="Terminase_6C"/>
    <property type="match status" value="1"/>
</dbReference>
<dbReference type="AlphaFoldDB" id="A0A0F9NVJ0"/>
<dbReference type="Pfam" id="PF04466">
    <property type="entry name" value="Terminase_3"/>
    <property type="match status" value="1"/>
</dbReference>
<dbReference type="Gene3D" id="3.30.420.280">
    <property type="match status" value="1"/>
</dbReference>
<dbReference type="InterPro" id="IPR035421">
    <property type="entry name" value="Terminase_6C"/>
</dbReference>
<sequence>MKKEVYIGFKDADGNQTDPLPKQKDGILAFKLNKHTITAGSLGWGKTDWLVAIGAAEALKYPKNEILIGRKHLGSFNRSTRTSFDNMIPSELIKRENKQLGVIELYNGTKFHYVPLDGSKEAMKKIQGMNLGLALIDQIEEISEEVFLTIVGRLRRQNASRKTASTCNPAGHDWIWKRWVQNKRKNHGLVEGSIWREGTPPPECQRDVTFATCDNPYLPWDYIKGLLTDYPDRWVQRFIYGSWENFEGLVWPAAGRLPWPEGHSVQPQKVPNWWNKYIFFDWGHRNPSAAIFVAVDEQGTAWIYDCYHATGEWVDYHAASLIKKMKDDSFAGMYADPSMFSERDSEYTIARQFEDLGIYFEPANNDLQGGIDHVGRMWERNQIRVFNLPEFEPFWEEVENYRWSEMKVQTQNDPEKPIKMKDHFPDCIRYMANHLLTAEKPKRPAATRYLLSNRSVSPEKAYMGV</sequence>
<feature type="domain" description="Terminase large subunit gp17-like C-terminal" evidence="3">
    <location>
        <begin position="280"/>
        <end position="402"/>
    </location>
</feature>
<protein>
    <recommendedName>
        <fullName evidence="5">Phage terminase large subunit N-terminal domain-containing protein</fullName>
    </recommendedName>
</protein>
<evidence type="ECO:0000259" key="3">
    <source>
        <dbReference type="Pfam" id="PF17289"/>
    </source>
</evidence>
<feature type="domain" description="Phage terminase large subunit N-terminal" evidence="2">
    <location>
        <begin position="33"/>
        <end position="225"/>
    </location>
</feature>
<evidence type="ECO:0000259" key="2">
    <source>
        <dbReference type="Pfam" id="PF04466"/>
    </source>
</evidence>